<dbReference type="PANTHER" id="PTHR33488:SF2">
    <property type="entry name" value="EARLY ENDOSOME ANTIGEN 1-LIKE"/>
    <property type="match status" value="1"/>
</dbReference>
<reference evidence="2 3" key="1">
    <citation type="submission" date="2019-03" db="EMBL/GenBank/DDBJ databases">
        <authorList>
            <person name="Gaulin E."/>
            <person name="Dumas B."/>
        </authorList>
    </citation>
    <scope>NUCLEOTIDE SEQUENCE [LARGE SCALE GENOMIC DNA]</scope>
    <source>
        <strain evidence="2">CBS 568.67</strain>
    </source>
</reference>
<organism evidence="2 3">
    <name type="scientific">Aphanomyces stellatus</name>
    <dbReference type="NCBI Taxonomy" id="120398"/>
    <lineage>
        <taxon>Eukaryota</taxon>
        <taxon>Sar</taxon>
        <taxon>Stramenopiles</taxon>
        <taxon>Oomycota</taxon>
        <taxon>Saprolegniomycetes</taxon>
        <taxon>Saprolegniales</taxon>
        <taxon>Verrucalvaceae</taxon>
        <taxon>Aphanomyces</taxon>
    </lineage>
</organism>
<protein>
    <submittedName>
        <fullName evidence="2">Aste57867_1409 protein</fullName>
    </submittedName>
</protein>
<keyword evidence="3" id="KW-1185">Reference proteome</keyword>
<evidence type="ECO:0000313" key="1">
    <source>
        <dbReference type="EMBL" id="KAF0718891.1"/>
    </source>
</evidence>
<gene>
    <name evidence="2" type="primary">Aste57867_1409</name>
    <name evidence="1" type="ORF">As57867_001408</name>
    <name evidence="2" type="ORF">ASTE57867_1409</name>
</gene>
<dbReference type="Proteomes" id="UP000332933">
    <property type="component" value="Unassembled WGS sequence"/>
</dbReference>
<dbReference type="EMBL" id="CAADRA010000111">
    <property type="protein sequence ID" value="VFT78626.1"/>
    <property type="molecule type" value="Genomic_DNA"/>
</dbReference>
<evidence type="ECO:0000313" key="3">
    <source>
        <dbReference type="Proteomes" id="UP000332933"/>
    </source>
</evidence>
<name>A0A485KAK2_9STRA</name>
<dbReference type="AlphaFoldDB" id="A0A485KAK2"/>
<dbReference type="OrthoDB" id="5406275at2759"/>
<dbReference type="PANTHER" id="PTHR33488">
    <property type="entry name" value="ZGC:162509"/>
    <property type="match status" value="1"/>
</dbReference>
<dbReference type="EMBL" id="VJMH01000111">
    <property type="protein sequence ID" value="KAF0718891.1"/>
    <property type="molecule type" value="Genomic_DNA"/>
</dbReference>
<reference evidence="1" key="2">
    <citation type="submission" date="2019-06" db="EMBL/GenBank/DDBJ databases">
        <title>Genomics analysis of Aphanomyces spp. identifies a new class of oomycete effector associated with host adaptation.</title>
        <authorList>
            <person name="Gaulin E."/>
        </authorList>
    </citation>
    <scope>NUCLEOTIDE SEQUENCE</scope>
    <source>
        <strain evidence="1">CBS 578.67</strain>
    </source>
</reference>
<proteinExistence type="predicted"/>
<evidence type="ECO:0000313" key="2">
    <source>
        <dbReference type="EMBL" id="VFT78626.1"/>
    </source>
</evidence>
<sequence length="657" mass="73960">MVSHNLTTTNYNDEAISQYVKLASKDDWHTPLMAAPICVLQIAHAMLISVKTDDISLEACRPPNGFTYLRQPQSLRASMRQVSNEAYDAMHTAHINMHRISLAADGIPNHIRVMYEAVENYSPREREERMPAEAEFIRSEAANCEKWAKNVVSEFESTKRLLNEVLECCQGRQGMSQREASQKKKEKHDYDLQVARAESKLETYKADETNNLAMRQQLQRDAEALSKTSTGEKIIDGVFKVAEVIGTVVGAAARNFVGLPAAKSSGAPSKNLSKDVDPLSSVEMTDLRGLDTGYSRFLACADDLMVSQARDLANFLSGFSTYGGIFNDLRKYPLYVTKESQDLDMSNKQAKSKQLKHDATEALKRFQNMVRNSETMRKQFAEGEQDLRDRRVIASARREKLKLTTRLHHSVIQQEKIINQRMAAAKAQQESAERALVEIQGESATIANTINLLTHVLVQLNDLGKQWKEISTFFHLLSNSMAQASKDIHHTARLLENASVAGMVVTDAYSEGLLDACIKAHAQAKFVHLTSSMYFDVSKKFFLEDLNTLPGILNMTPEAAVLEVERRKVRLSTSREGIEELVLKKHKEMVRFMTGFVERGKQDYVKTALPYQEKLRAEEAIEIEIQGQIEAEEVTSAQLRDEQLVNQSKCHYTGDAC</sequence>
<accession>A0A485KAK2</accession>